<dbReference type="Proteomes" id="UP001239111">
    <property type="component" value="Chromosome 3"/>
</dbReference>
<proteinExistence type="predicted"/>
<reference evidence="1" key="1">
    <citation type="submission" date="2023-04" db="EMBL/GenBank/DDBJ databases">
        <title>A chromosome-level genome assembly of the parasitoid wasp Eretmocerus hayati.</title>
        <authorList>
            <person name="Zhong Y."/>
            <person name="Liu S."/>
            <person name="Liu Y."/>
        </authorList>
    </citation>
    <scope>NUCLEOTIDE SEQUENCE</scope>
    <source>
        <strain evidence="1">ZJU_SS_LIU_2023</strain>
    </source>
</reference>
<name>A0ACC2NPF7_9HYME</name>
<protein>
    <submittedName>
        <fullName evidence="1">Uncharacterized protein</fullName>
    </submittedName>
</protein>
<evidence type="ECO:0000313" key="1">
    <source>
        <dbReference type="EMBL" id="KAJ8672974.1"/>
    </source>
</evidence>
<sequence>MTSSQSSSRIYSDGHEVDGSWVLRIYVTDLNVERSLRVKGELHIGGVMLRLVEDLVSACMRAEKRVNLEPPLSIHCALGVGVPNIPDSKQRILATADVSNIKCPAAGHPSSGAPLL</sequence>
<evidence type="ECO:0000313" key="2">
    <source>
        <dbReference type="Proteomes" id="UP001239111"/>
    </source>
</evidence>
<organism evidence="1 2">
    <name type="scientific">Eretmocerus hayati</name>
    <dbReference type="NCBI Taxonomy" id="131215"/>
    <lineage>
        <taxon>Eukaryota</taxon>
        <taxon>Metazoa</taxon>
        <taxon>Ecdysozoa</taxon>
        <taxon>Arthropoda</taxon>
        <taxon>Hexapoda</taxon>
        <taxon>Insecta</taxon>
        <taxon>Pterygota</taxon>
        <taxon>Neoptera</taxon>
        <taxon>Endopterygota</taxon>
        <taxon>Hymenoptera</taxon>
        <taxon>Apocrita</taxon>
        <taxon>Proctotrupomorpha</taxon>
        <taxon>Chalcidoidea</taxon>
        <taxon>Aphelinidae</taxon>
        <taxon>Aphelininae</taxon>
        <taxon>Eretmocerus</taxon>
    </lineage>
</organism>
<comment type="caution">
    <text evidence="1">The sequence shown here is derived from an EMBL/GenBank/DDBJ whole genome shotgun (WGS) entry which is preliminary data.</text>
</comment>
<gene>
    <name evidence="1" type="ORF">QAD02_004235</name>
</gene>
<dbReference type="EMBL" id="CM056743">
    <property type="protein sequence ID" value="KAJ8672974.1"/>
    <property type="molecule type" value="Genomic_DNA"/>
</dbReference>
<keyword evidence="2" id="KW-1185">Reference proteome</keyword>
<accession>A0ACC2NPF7</accession>